<proteinExistence type="predicted"/>
<accession>A0A1F6TMP1</accession>
<evidence type="ECO:0000313" key="2">
    <source>
        <dbReference type="Proteomes" id="UP000178885"/>
    </source>
</evidence>
<gene>
    <name evidence="1" type="ORF">A2151_06290</name>
</gene>
<evidence type="ECO:0000313" key="1">
    <source>
        <dbReference type="EMBL" id="OGI46407.1"/>
    </source>
</evidence>
<dbReference type="EMBL" id="MFSU01000083">
    <property type="protein sequence ID" value="OGI46407.1"/>
    <property type="molecule type" value="Genomic_DNA"/>
</dbReference>
<dbReference type="STRING" id="1817760.A2151_06290"/>
<protein>
    <recommendedName>
        <fullName evidence="3">Chemotaxis protein</fullName>
    </recommendedName>
</protein>
<dbReference type="Proteomes" id="UP000178885">
    <property type="component" value="Unassembled WGS sequence"/>
</dbReference>
<dbReference type="InterPro" id="IPR029058">
    <property type="entry name" value="AB_hydrolase_fold"/>
</dbReference>
<reference evidence="1 2" key="1">
    <citation type="journal article" date="2016" name="Nat. Commun.">
        <title>Thousands of microbial genomes shed light on interconnected biogeochemical processes in an aquifer system.</title>
        <authorList>
            <person name="Anantharaman K."/>
            <person name="Brown C.T."/>
            <person name="Hug L.A."/>
            <person name="Sharon I."/>
            <person name="Castelle C.J."/>
            <person name="Probst A.J."/>
            <person name="Thomas B.C."/>
            <person name="Singh A."/>
            <person name="Wilkins M.J."/>
            <person name="Karaoz U."/>
            <person name="Brodie E.L."/>
            <person name="Williams K.H."/>
            <person name="Hubbard S.S."/>
            <person name="Banfield J.F."/>
        </authorList>
    </citation>
    <scope>NUCLEOTIDE SEQUENCE [LARGE SCALE GENOMIC DNA]</scope>
</reference>
<dbReference type="AlphaFoldDB" id="A0A1F6TMP1"/>
<sequence>MAKELAIAVIHGMGSQESGFAGPMIEEIDGRVRRRGKDPAKIAWKPIFWDDIVGARQTKYLSDVRRENKLDFIGLRRFVVSALGDAAAYQKVASPANSVYEDIHARVRKRIGELYRDDLGATAAPLIVMAHSLGGHIVSNYIWDAQTHPVKGAADFENMRTLAGIVTFGCNIPLFTFAYKTVKPIRFPARELPPAIRAKAKWLNFYDPDDVLGYPLKPINAAYAKVVTADIAINVGGIFTSWNPLSHGEYWTDNDFTAPAAEFIATFL</sequence>
<dbReference type="SUPFAM" id="SSF53474">
    <property type="entry name" value="alpha/beta-Hydrolases"/>
    <property type="match status" value="1"/>
</dbReference>
<name>A0A1F6TMP1_9PROT</name>
<organism evidence="1 2">
    <name type="scientific">Candidatus Muproteobacteria bacterium RBG_16_65_34</name>
    <dbReference type="NCBI Taxonomy" id="1817760"/>
    <lineage>
        <taxon>Bacteria</taxon>
        <taxon>Pseudomonadati</taxon>
        <taxon>Pseudomonadota</taxon>
        <taxon>Candidatus Muproteobacteria</taxon>
    </lineage>
</organism>
<comment type="caution">
    <text evidence="1">The sequence shown here is derived from an EMBL/GenBank/DDBJ whole genome shotgun (WGS) entry which is preliminary data.</text>
</comment>
<evidence type="ECO:0008006" key="3">
    <source>
        <dbReference type="Google" id="ProtNLM"/>
    </source>
</evidence>